<name>A0ACB0ZEC6_MELEN</name>
<keyword evidence="2" id="KW-1185">Reference proteome</keyword>
<proteinExistence type="predicted"/>
<dbReference type="EMBL" id="CAVMJV010000030">
    <property type="protein sequence ID" value="CAK5076555.1"/>
    <property type="molecule type" value="Genomic_DNA"/>
</dbReference>
<evidence type="ECO:0000313" key="1">
    <source>
        <dbReference type="EMBL" id="CAK5076555.1"/>
    </source>
</evidence>
<gene>
    <name evidence="1" type="ORF">MENTE1834_LOCUS23422</name>
</gene>
<protein>
    <submittedName>
        <fullName evidence="1">Uncharacterized protein</fullName>
    </submittedName>
</protein>
<reference evidence="1" key="1">
    <citation type="submission" date="2023-11" db="EMBL/GenBank/DDBJ databases">
        <authorList>
            <person name="Poullet M."/>
        </authorList>
    </citation>
    <scope>NUCLEOTIDE SEQUENCE</scope>
    <source>
        <strain evidence="1">E1834</strain>
    </source>
</reference>
<evidence type="ECO:0000313" key="2">
    <source>
        <dbReference type="Proteomes" id="UP001497535"/>
    </source>
</evidence>
<comment type="caution">
    <text evidence="1">The sequence shown here is derived from an EMBL/GenBank/DDBJ whole genome shotgun (WGS) entry which is preliminary data.</text>
</comment>
<accession>A0ACB0ZEC6</accession>
<dbReference type="Proteomes" id="UP001497535">
    <property type="component" value="Unassembled WGS sequence"/>
</dbReference>
<organism evidence="1 2">
    <name type="scientific">Meloidogyne enterolobii</name>
    <name type="common">Root-knot nematode worm</name>
    <name type="synonym">Meloidogyne mayaguensis</name>
    <dbReference type="NCBI Taxonomy" id="390850"/>
    <lineage>
        <taxon>Eukaryota</taxon>
        <taxon>Metazoa</taxon>
        <taxon>Ecdysozoa</taxon>
        <taxon>Nematoda</taxon>
        <taxon>Chromadorea</taxon>
        <taxon>Rhabditida</taxon>
        <taxon>Tylenchina</taxon>
        <taxon>Tylenchomorpha</taxon>
        <taxon>Tylenchoidea</taxon>
        <taxon>Meloidogynidae</taxon>
        <taxon>Meloidogyninae</taxon>
        <taxon>Meloidogyne</taxon>
    </lineage>
</organism>
<sequence>MNFFLKNSIRLSCSKFQRLLNEPKMKFLFYVQGVENIFLRDLTVFYVDF</sequence>